<evidence type="ECO:0000259" key="1">
    <source>
        <dbReference type="Pfam" id="PF01261"/>
    </source>
</evidence>
<dbReference type="GO" id="GO:0004519">
    <property type="term" value="F:endonuclease activity"/>
    <property type="evidence" value="ECO:0007669"/>
    <property type="project" value="UniProtKB-KW"/>
</dbReference>
<sequence length="333" mass="37385">MTRPVTLFTGQWADLPLAELAPLARRMGYDGLELACWGDHFDVQAALRDDTYVTRVRDLLDAHGLQCRAISNHLVGQAVCDPIDARHRSIVPAHVWGDGEPEGVRTRAAQEMIDTGRAAAKLGVKTVNGFTGSSVWHSLYAFPPTDQAYWDAGYTDFARRWTPILDAFDREDINFALEVHPTEIAFDLATAQRALDAVNGHPRFGFNYDPSHLGYQHVDYVRFIRTFADRIFHVHMKDVWWGHGSGEVGVFGGHTDFGDARRYWDFRSVGRGDIRFEDVIVALNDVGYAGPLSVEWEDARMDRVHGATESAAYVRRLDFPASAVAFDAAFERK</sequence>
<proteinExistence type="predicted"/>
<protein>
    <submittedName>
        <fullName evidence="2">AP endonuclease</fullName>
    </submittedName>
</protein>
<organism evidence="2 3">
    <name type="scientific">Deinococcus aquiradiocola</name>
    <dbReference type="NCBI Taxonomy" id="393059"/>
    <lineage>
        <taxon>Bacteria</taxon>
        <taxon>Thermotogati</taxon>
        <taxon>Deinococcota</taxon>
        <taxon>Deinococci</taxon>
        <taxon>Deinococcales</taxon>
        <taxon>Deinococcaceae</taxon>
        <taxon>Deinococcus</taxon>
    </lineage>
</organism>
<keyword evidence="2" id="KW-0378">Hydrolase</keyword>
<dbReference type="PANTHER" id="PTHR12110">
    <property type="entry name" value="HYDROXYPYRUVATE ISOMERASE"/>
    <property type="match status" value="1"/>
</dbReference>
<dbReference type="Gene3D" id="3.20.20.150">
    <property type="entry name" value="Divalent-metal-dependent TIM barrel enzymes"/>
    <property type="match status" value="1"/>
</dbReference>
<feature type="domain" description="Xylose isomerase-like TIM barrel" evidence="1">
    <location>
        <begin position="23"/>
        <end position="316"/>
    </location>
</feature>
<evidence type="ECO:0000313" key="2">
    <source>
        <dbReference type="EMBL" id="GGJ70680.1"/>
    </source>
</evidence>
<keyword evidence="3" id="KW-1185">Reference proteome</keyword>
<comment type="caution">
    <text evidence="2">The sequence shown here is derived from an EMBL/GenBank/DDBJ whole genome shotgun (WGS) entry which is preliminary data.</text>
</comment>
<evidence type="ECO:0000313" key="3">
    <source>
        <dbReference type="Proteomes" id="UP000635726"/>
    </source>
</evidence>
<dbReference type="Pfam" id="PF01261">
    <property type="entry name" value="AP_endonuc_2"/>
    <property type="match status" value="1"/>
</dbReference>
<keyword evidence="2" id="KW-0255">Endonuclease</keyword>
<keyword evidence="2" id="KW-0540">Nuclease</keyword>
<gene>
    <name evidence="2" type="ORF">GCM10008939_13870</name>
</gene>
<dbReference type="AlphaFoldDB" id="A0A917UNL4"/>
<dbReference type="Proteomes" id="UP000635726">
    <property type="component" value="Unassembled WGS sequence"/>
</dbReference>
<dbReference type="SUPFAM" id="SSF51658">
    <property type="entry name" value="Xylose isomerase-like"/>
    <property type="match status" value="1"/>
</dbReference>
<reference evidence="2" key="2">
    <citation type="submission" date="2020-09" db="EMBL/GenBank/DDBJ databases">
        <authorList>
            <person name="Sun Q."/>
            <person name="Ohkuma M."/>
        </authorList>
    </citation>
    <scope>NUCLEOTIDE SEQUENCE</scope>
    <source>
        <strain evidence="2">JCM 14371</strain>
    </source>
</reference>
<reference evidence="2" key="1">
    <citation type="journal article" date="2014" name="Int. J. Syst. Evol. Microbiol.">
        <title>Complete genome sequence of Corynebacterium casei LMG S-19264T (=DSM 44701T), isolated from a smear-ripened cheese.</title>
        <authorList>
            <consortium name="US DOE Joint Genome Institute (JGI-PGF)"/>
            <person name="Walter F."/>
            <person name="Albersmeier A."/>
            <person name="Kalinowski J."/>
            <person name="Ruckert C."/>
        </authorList>
    </citation>
    <scope>NUCLEOTIDE SEQUENCE</scope>
    <source>
        <strain evidence="2">JCM 14371</strain>
    </source>
</reference>
<dbReference type="InterPro" id="IPR013022">
    <property type="entry name" value="Xyl_isomerase-like_TIM-brl"/>
</dbReference>
<dbReference type="RefSeq" id="WP_188961541.1">
    <property type="nucleotide sequence ID" value="NZ_BMOE01000003.1"/>
</dbReference>
<dbReference type="InterPro" id="IPR050312">
    <property type="entry name" value="IolE/XylAMocC-like"/>
</dbReference>
<accession>A0A917UNL4</accession>
<dbReference type="PANTHER" id="PTHR12110:SF21">
    <property type="entry name" value="XYLOSE ISOMERASE-LIKE TIM BARREL DOMAIN-CONTAINING PROTEIN"/>
    <property type="match status" value="1"/>
</dbReference>
<name>A0A917UNL4_9DEIO</name>
<dbReference type="InterPro" id="IPR036237">
    <property type="entry name" value="Xyl_isomerase-like_sf"/>
</dbReference>
<dbReference type="EMBL" id="BMOE01000003">
    <property type="protein sequence ID" value="GGJ70680.1"/>
    <property type="molecule type" value="Genomic_DNA"/>
</dbReference>